<keyword evidence="2" id="KW-0808">Transferase</keyword>
<evidence type="ECO:0000313" key="3">
    <source>
        <dbReference type="Proteomes" id="UP000004947"/>
    </source>
</evidence>
<dbReference type="InterPro" id="IPR000182">
    <property type="entry name" value="GNAT_dom"/>
</dbReference>
<dbReference type="GO" id="GO:0016747">
    <property type="term" value="F:acyltransferase activity, transferring groups other than amino-acyl groups"/>
    <property type="evidence" value="ECO:0007669"/>
    <property type="project" value="InterPro"/>
</dbReference>
<keyword evidence="3" id="KW-1185">Reference proteome</keyword>
<dbReference type="STRING" id="313628.LNTAR_06294"/>
<evidence type="ECO:0000259" key="1">
    <source>
        <dbReference type="PROSITE" id="PS51186"/>
    </source>
</evidence>
<dbReference type="Proteomes" id="UP000004947">
    <property type="component" value="Unassembled WGS sequence"/>
</dbReference>
<dbReference type="SUPFAM" id="SSF55729">
    <property type="entry name" value="Acyl-CoA N-acyltransferases (Nat)"/>
    <property type="match status" value="1"/>
</dbReference>
<reference evidence="2 3" key="1">
    <citation type="journal article" date="2010" name="J. Bacteriol.">
        <title>Genome sequence of Lentisphaera araneosa HTCC2155T, the type species of the order Lentisphaerales in the phylum Lentisphaerae.</title>
        <authorList>
            <person name="Thrash J.C."/>
            <person name="Cho J.C."/>
            <person name="Vergin K.L."/>
            <person name="Morris R.M."/>
            <person name="Giovannoni S.J."/>
        </authorList>
    </citation>
    <scope>NUCLEOTIDE SEQUENCE [LARGE SCALE GENOMIC DNA]</scope>
    <source>
        <strain evidence="2 3">HTCC2155</strain>
    </source>
</reference>
<name>A6DN85_9BACT</name>
<dbReference type="InterPro" id="IPR016181">
    <property type="entry name" value="Acyl_CoA_acyltransferase"/>
</dbReference>
<dbReference type="AlphaFoldDB" id="A6DN85"/>
<proteinExistence type="predicted"/>
<dbReference type="EMBL" id="ABCK01000013">
    <property type="protein sequence ID" value="EDM26833.1"/>
    <property type="molecule type" value="Genomic_DNA"/>
</dbReference>
<evidence type="ECO:0000313" key="2">
    <source>
        <dbReference type="EMBL" id="EDM26833.1"/>
    </source>
</evidence>
<dbReference type="CDD" id="cd04301">
    <property type="entry name" value="NAT_SF"/>
    <property type="match status" value="1"/>
</dbReference>
<dbReference type="OrthoDB" id="6683715at2"/>
<sequence length="176" mass="20343">MKIIKKIEYNITPILHGEITRLKNDCFPEHSKPRSYFKQLPHFRFLAYEDDKLVGHMGVDHRVISVGESIFTIFGVIDLCVSSQYERRGIASKMLCKVSSLATKKGIDFLFLVADNHKLYEKNGFLMISTFLSWLRISDHKNYGVAVERIENELMIKQIGSKAWPDEPVDLLGYLF</sequence>
<dbReference type="eggNOG" id="COG3153">
    <property type="taxonomic scope" value="Bacteria"/>
</dbReference>
<protein>
    <submittedName>
        <fullName evidence="2">Probable acetyltransferase</fullName>
    </submittedName>
</protein>
<dbReference type="PROSITE" id="PS51186">
    <property type="entry name" value="GNAT"/>
    <property type="match status" value="1"/>
</dbReference>
<dbReference type="Gene3D" id="3.40.630.30">
    <property type="match status" value="1"/>
</dbReference>
<accession>A6DN85</accession>
<feature type="domain" description="N-acetyltransferase" evidence="1">
    <location>
        <begin position="6"/>
        <end position="148"/>
    </location>
</feature>
<dbReference type="RefSeq" id="WP_007279327.1">
    <property type="nucleotide sequence ID" value="NZ_ABCK01000013.1"/>
</dbReference>
<comment type="caution">
    <text evidence="2">The sequence shown here is derived from an EMBL/GenBank/DDBJ whole genome shotgun (WGS) entry which is preliminary data.</text>
</comment>
<organism evidence="2 3">
    <name type="scientific">Lentisphaera araneosa HTCC2155</name>
    <dbReference type="NCBI Taxonomy" id="313628"/>
    <lineage>
        <taxon>Bacteria</taxon>
        <taxon>Pseudomonadati</taxon>
        <taxon>Lentisphaerota</taxon>
        <taxon>Lentisphaeria</taxon>
        <taxon>Lentisphaerales</taxon>
        <taxon>Lentisphaeraceae</taxon>
        <taxon>Lentisphaera</taxon>
    </lineage>
</organism>
<dbReference type="Pfam" id="PF13527">
    <property type="entry name" value="Acetyltransf_9"/>
    <property type="match status" value="1"/>
</dbReference>
<gene>
    <name evidence="2" type="ORF">LNTAR_06294</name>
</gene>